<organism evidence="3 4">
    <name type="scientific">Streptomyces galilaeus</name>
    <dbReference type="NCBI Taxonomy" id="33899"/>
    <lineage>
        <taxon>Bacteria</taxon>
        <taxon>Bacillati</taxon>
        <taxon>Actinomycetota</taxon>
        <taxon>Actinomycetes</taxon>
        <taxon>Kitasatosporales</taxon>
        <taxon>Streptomycetaceae</taxon>
        <taxon>Streptomyces</taxon>
    </lineage>
</organism>
<dbReference type="EMBL" id="JBJVNE010000032">
    <property type="protein sequence ID" value="MFM9652773.1"/>
    <property type="molecule type" value="Genomic_DNA"/>
</dbReference>
<proteinExistence type="predicted"/>
<keyword evidence="2" id="KW-0812">Transmembrane</keyword>
<reference evidence="3 4" key="1">
    <citation type="submission" date="2024-12" db="EMBL/GenBank/DDBJ databases">
        <title>Forecasting of Potato common scab and diversities of Pathogenic streptomyces spp. in china.</title>
        <authorList>
            <person name="Handique U."/>
            <person name="Wu J."/>
        </authorList>
    </citation>
    <scope>NUCLEOTIDE SEQUENCE [LARGE SCALE GENOMIC DNA]</scope>
    <source>
        <strain evidence="3 4">ZRIMU1585</strain>
    </source>
</reference>
<feature type="transmembrane region" description="Helical" evidence="2">
    <location>
        <begin position="7"/>
        <end position="28"/>
    </location>
</feature>
<protein>
    <submittedName>
        <fullName evidence="3">Uncharacterized protein</fullName>
    </submittedName>
</protein>
<evidence type="ECO:0000256" key="1">
    <source>
        <dbReference type="SAM" id="MobiDB-lite"/>
    </source>
</evidence>
<gene>
    <name evidence="3" type="ORF">ACKI1S_42570</name>
</gene>
<feature type="transmembrane region" description="Helical" evidence="2">
    <location>
        <begin position="34"/>
        <end position="51"/>
    </location>
</feature>
<evidence type="ECO:0000313" key="3">
    <source>
        <dbReference type="EMBL" id="MFM9652773.1"/>
    </source>
</evidence>
<comment type="caution">
    <text evidence="3">The sequence shown here is derived from an EMBL/GenBank/DDBJ whole genome shotgun (WGS) entry which is preliminary data.</text>
</comment>
<keyword evidence="2" id="KW-1133">Transmembrane helix</keyword>
<sequence>MSAEEESSGAAGGCVLVVLGGIATAALFAVDEAVGVLGVTAAGTVALWRSARRLSDSSATPPPGEDRPSCRECAGHDLTSVTPLEGQKGMLIYQVELPDRPGHTHIHIAGEANTP</sequence>
<evidence type="ECO:0000256" key="2">
    <source>
        <dbReference type="SAM" id="Phobius"/>
    </source>
</evidence>
<evidence type="ECO:0000313" key="4">
    <source>
        <dbReference type="Proteomes" id="UP001631993"/>
    </source>
</evidence>
<dbReference type="Proteomes" id="UP001631993">
    <property type="component" value="Unassembled WGS sequence"/>
</dbReference>
<name>A0ABW9IWE4_STRGJ</name>
<feature type="compositionally biased region" description="Basic and acidic residues" evidence="1">
    <location>
        <begin position="64"/>
        <end position="74"/>
    </location>
</feature>
<keyword evidence="2" id="KW-0472">Membrane</keyword>
<dbReference type="RefSeq" id="WP_409096881.1">
    <property type="nucleotide sequence ID" value="NZ_JBJVND010000044.1"/>
</dbReference>
<keyword evidence="4" id="KW-1185">Reference proteome</keyword>
<feature type="region of interest" description="Disordered" evidence="1">
    <location>
        <begin position="51"/>
        <end position="74"/>
    </location>
</feature>
<accession>A0ABW9IWE4</accession>